<dbReference type="InterPro" id="IPR003141">
    <property type="entry name" value="Pol/His_phosphatase_N"/>
</dbReference>
<dbReference type="GO" id="GO:0006281">
    <property type="term" value="P:DNA repair"/>
    <property type="evidence" value="ECO:0007669"/>
    <property type="project" value="UniProtKB-UniRule"/>
</dbReference>
<evidence type="ECO:0000256" key="7">
    <source>
        <dbReference type="ARBA" id="ARBA00022695"/>
    </source>
</evidence>
<organism evidence="15 16">
    <name type="scientific">Actinobaculum massiliense ACS-171-V-Col2</name>
    <dbReference type="NCBI Taxonomy" id="883066"/>
    <lineage>
        <taxon>Bacteria</taxon>
        <taxon>Bacillati</taxon>
        <taxon>Actinomycetota</taxon>
        <taxon>Actinomycetes</taxon>
        <taxon>Actinomycetales</taxon>
        <taxon>Actinomycetaceae</taxon>
        <taxon>Actinobaculum</taxon>
    </lineage>
</organism>
<keyword evidence="11 13" id="KW-0234">DNA repair</keyword>
<dbReference type="GO" id="GO:0003676">
    <property type="term" value="F:nucleic acid binding"/>
    <property type="evidence" value="ECO:0007669"/>
    <property type="project" value="InterPro"/>
</dbReference>
<dbReference type="InterPro" id="IPR023073">
    <property type="entry name" value="DnaE2"/>
</dbReference>
<dbReference type="GO" id="GO:0006260">
    <property type="term" value="P:DNA replication"/>
    <property type="evidence" value="ECO:0007669"/>
    <property type="project" value="UniProtKB-KW"/>
</dbReference>
<evidence type="ECO:0000259" key="14">
    <source>
        <dbReference type="SMART" id="SM00481"/>
    </source>
</evidence>
<dbReference type="NCBIfam" id="TIGR00594">
    <property type="entry name" value="polc"/>
    <property type="match status" value="1"/>
</dbReference>
<dbReference type="EC" id="2.7.7.7" evidence="3 13"/>
<dbReference type="NCBIfam" id="NF004225">
    <property type="entry name" value="PRK05672.1"/>
    <property type="match status" value="1"/>
</dbReference>
<keyword evidence="8 13" id="KW-0235">DNA replication</keyword>
<dbReference type="Pfam" id="PF17657">
    <property type="entry name" value="DNA_pol3_finger"/>
    <property type="match status" value="1"/>
</dbReference>
<dbReference type="Pfam" id="PF01336">
    <property type="entry name" value="tRNA_anti-codon"/>
    <property type="match status" value="1"/>
</dbReference>
<dbReference type="PATRIC" id="fig|883066.3.peg.1722"/>
<evidence type="ECO:0000256" key="1">
    <source>
        <dbReference type="ARBA" id="ARBA00004496"/>
    </source>
</evidence>
<evidence type="ECO:0000313" key="15">
    <source>
        <dbReference type="EMBL" id="EKU94713.1"/>
    </source>
</evidence>
<gene>
    <name evidence="13" type="primary">dnaE2</name>
    <name evidence="15" type="ORF">HMPREF9233_01660</name>
</gene>
<evidence type="ECO:0000256" key="6">
    <source>
        <dbReference type="ARBA" id="ARBA00022679"/>
    </source>
</evidence>
<evidence type="ECO:0000256" key="11">
    <source>
        <dbReference type="ARBA" id="ARBA00023204"/>
    </source>
</evidence>
<dbReference type="Pfam" id="PF07733">
    <property type="entry name" value="DNA_pol3_alpha"/>
    <property type="match status" value="1"/>
</dbReference>
<evidence type="ECO:0000256" key="10">
    <source>
        <dbReference type="ARBA" id="ARBA00022932"/>
    </source>
</evidence>
<dbReference type="CDD" id="cd04485">
    <property type="entry name" value="DnaE_OBF"/>
    <property type="match status" value="1"/>
</dbReference>
<dbReference type="GO" id="GO:0005737">
    <property type="term" value="C:cytoplasm"/>
    <property type="evidence" value="ECO:0007669"/>
    <property type="project" value="UniProtKB-SubCell"/>
</dbReference>
<name>K9EDC8_9ACTO</name>
<dbReference type="InterPro" id="IPR004365">
    <property type="entry name" value="NA-bd_OB_tRNA"/>
</dbReference>
<dbReference type="InterPro" id="IPR040982">
    <property type="entry name" value="DNA_pol3_finger"/>
</dbReference>
<comment type="function">
    <text evidence="13">DNA polymerase involved in damage-induced mutagenesis and translesion synthesis (TLS). It is not the major replicative DNA polymerase.</text>
</comment>
<dbReference type="InterPro" id="IPR004013">
    <property type="entry name" value="PHP_dom"/>
</dbReference>
<dbReference type="STRING" id="202789.GCA_001457435_00443"/>
<dbReference type="HAMAP" id="MF_01902">
    <property type="entry name" value="DNApol_error_prone"/>
    <property type="match status" value="1"/>
</dbReference>
<evidence type="ECO:0000256" key="3">
    <source>
        <dbReference type="ARBA" id="ARBA00012417"/>
    </source>
</evidence>
<evidence type="ECO:0000256" key="2">
    <source>
        <dbReference type="ARBA" id="ARBA00007391"/>
    </source>
</evidence>
<dbReference type="Proteomes" id="UP000009888">
    <property type="component" value="Unassembled WGS sequence"/>
</dbReference>
<accession>K9EDC8</accession>
<dbReference type="AlphaFoldDB" id="K9EDC8"/>
<keyword evidence="16" id="KW-1185">Reference proteome</keyword>
<evidence type="ECO:0000313" key="16">
    <source>
        <dbReference type="Proteomes" id="UP000009888"/>
    </source>
</evidence>
<protein>
    <recommendedName>
        <fullName evidence="4 13">Error-prone DNA polymerase</fullName>
        <ecNumber evidence="3 13">2.7.7.7</ecNumber>
    </recommendedName>
</protein>
<dbReference type="InterPro" id="IPR016195">
    <property type="entry name" value="Pol/histidinol_Pase-like"/>
</dbReference>
<dbReference type="PANTHER" id="PTHR32294">
    <property type="entry name" value="DNA POLYMERASE III SUBUNIT ALPHA"/>
    <property type="match status" value="1"/>
</dbReference>
<comment type="similarity">
    <text evidence="2 13">Belongs to the DNA polymerase type-C family. DnaE2 subfamily.</text>
</comment>
<dbReference type="SUPFAM" id="SSF89550">
    <property type="entry name" value="PHP domain-like"/>
    <property type="match status" value="1"/>
</dbReference>
<keyword evidence="7 13" id="KW-0548">Nucleotidyltransferase</keyword>
<dbReference type="PANTHER" id="PTHR32294:SF4">
    <property type="entry name" value="ERROR-PRONE DNA POLYMERASE"/>
    <property type="match status" value="1"/>
</dbReference>
<dbReference type="InterPro" id="IPR004805">
    <property type="entry name" value="DnaE2/DnaE/PolC"/>
</dbReference>
<dbReference type="InterPro" id="IPR011708">
    <property type="entry name" value="DNA_pol3_alpha_NTPase_dom"/>
</dbReference>
<evidence type="ECO:0000256" key="9">
    <source>
        <dbReference type="ARBA" id="ARBA00022763"/>
    </source>
</evidence>
<evidence type="ECO:0000256" key="12">
    <source>
        <dbReference type="ARBA" id="ARBA00049244"/>
    </source>
</evidence>
<comment type="caution">
    <text evidence="15">The sequence shown here is derived from an EMBL/GenBank/DDBJ whole genome shotgun (WGS) entry which is preliminary data.</text>
</comment>
<dbReference type="eggNOG" id="COG0587">
    <property type="taxonomic scope" value="Bacteria"/>
</dbReference>
<dbReference type="GO" id="GO:0008408">
    <property type="term" value="F:3'-5' exonuclease activity"/>
    <property type="evidence" value="ECO:0007669"/>
    <property type="project" value="InterPro"/>
</dbReference>
<dbReference type="GO" id="GO:0003887">
    <property type="term" value="F:DNA-directed DNA polymerase activity"/>
    <property type="evidence" value="ECO:0007669"/>
    <property type="project" value="UniProtKB-UniRule"/>
</dbReference>
<evidence type="ECO:0000256" key="5">
    <source>
        <dbReference type="ARBA" id="ARBA00022490"/>
    </source>
</evidence>
<dbReference type="InterPro" id="IPR029460">
    <property type="entry name" value="DNAPol_HHH"/>
</dbReference>
<dbReference type="Pfam" id="PF02811">
    <property type="entry name" value="PHP"/>
    <property type="match status" value="1"/>
</dbReference>
<dbReference type="Gene3D" id="3.20.20.140">
    <property type="entry name" value="Metal-dependent hydrolases"/>
    <property type="match status" value="1"/>
</dbReference>
<keyword evidence="6 13" id="KW-0808">Transferase</keyword>
<proteinExistence type="inferred from homology"/>
<dbReference type="Pfam" id="PF14579">
    <property type="entry name" value="HHH_6"/>
    <property type="match status" value="1"/>
</dbReference>
<evidence type="ECO:0000256" key="13">
    <source>
        <dbReference type="HAMAP-Rule" id="MF_01902"/>
    </source>
</evidence>
<dbReference type="SMART" id="SM00481">
    <property type="entry name" value="POLIIIAc"/>
    <property type="match status" value="1"/>
</dbReference>
<reference evidence="15 16" key="1">
    <citation type="submission" date="2012-09" db="EMBL/GenBank/DDBJ databases">
        <title>The Genome Sequence of Actinobaculum massiliae ACS-171-V-COL2.</title>
        <authorList>
            <consortium name="The Broad Institute Genome Sequencing Platform"/>
            <person name="Earl A."/>
            <person name="Ward D."/>
            <person name="Feldgarden M."/>
            <person name="Gevers D."/>
            <person name="Saerens B."/>
            <person name="Vaneechoutte M."/>
            <person name="Walker B."/>
            <person name="Young S.K."/>
            <person name="Zeng Q."/>
            <person name="Gargeya S."/>
            <person name="Fitzgerald M."/>
            <person name="Haas B."/>
            <person name="Abouelleil A."/>
            <person name="Alvarado L."/>
            <person name="Arachchi H.M."/>
            <person name="Berlin A."/>
            <person name="Chapman S.B."/>
            <person name="Goldberg J."/>
            <person name="Griggs A."/>
            <person name="Gujja S."/>
            <person name="Hansen M."/>
            <person name="Howarth C."/>
            <person name="Imamovic A."/>
            <person name="Larimer J."/>
            <person name="McCowen C."/>
            <person name="Montmayeur A."/>
            <person name="Murphy C."/>
            <person name="Neiman D."/>
            <person name="Pearson M."/>
            <person name="Priest M."/>
            <person name="Roberts A."/>
            <person name="Saif S."/>
            <person name="Shea T."/>
            <person name="Sisk P."/>
            <person name="Sykes S."/>
            <person name="Wortman J."/>
            <person name="Nusbaum C."/>
            <person name="Birren B."/>
        </authorList>
    </citation>
    <scope>NUCLEOTIDE SEQUENCE [LARGE SCALE GENOMIC DNA]</scope>
    <source>
        <strain evidence="16">ACS-171-V-Col2</strain>
    </source>
</reference>
<sequence>MARVRCLCLMFISYAELHAHSAFSFLDGGSLPQDMVDRAAHLDLEALALTDHEGFPGVVQLSEAAREVGLPVVIGTELSIGATEPRTGCADPDGTHLVLLARNADGYKFLSHAVGSAMLAAGKKGHAQYEWENLATKSGDVLALSGCRKGAVRRALEAQPGSWGVDAAVREAEKLRDAFGENAAIELTSTGSPLDSERCDALIAVAKRAKVEALVTGNAHYARPADRPVADVLAATRAGVSLDDLDPYLPASGSHLRSGEQMLALHPGRRRYIEAAAENGKQCSFDFSLIAPSLPPFPVPSGYTEETWLSALVQKSATQRYGTRSQAPEAWKVLDREMEIITQLGFPGYFLIIHEIVDFCAQRGIWCQGRGSAANSAVCYALGITAVDAVRHKMLFERFLSPGRSGPPDIDLDIESGRREEVIQHVYEQYGRRNAAQVANVISYRPRSAIRDAAKALGYSQGQADGWAKSVEHRVPSAGAASPADSYHARWDTHAVPADVSALAQRMQKLPRHLGIHSSGMVLCDRPVIDVCPVGWATTPGRTVLQWDKDDCAAAGLVKFDLLGLGMLTALRLGFTSINDRGVHAPNGKPLALHNLPQEDPRVYRLLQAADTIGVFQVESRAQMATLPRLRPECFYDIVIEVALIRPGPIQGGSVNPYIRRRRGEEPVTYTHELLKPALEKTLGVPLFQEQLMQIAIDAAGFSAADADQLRKAMGSKRSLEKMERLRGKLMLGMKERGIGAPQREAIYDKLRAFAQFGFPESHSFSFAYLVYASAWLKVHYPEDFYAGILAAQPMGFYSPQTLVADARAHGVRVLRPDVTRSEVKATVLDVETYPVGESEGSAPANAGAGSGSLHSLVDASPRRYVQLGLESIRGIGGAGERIVRARKDGGFADAADMARKARLSEKDLEALAAAGALRNLGMKRREGMWLAHALENADKSYGEWYQPALPGTEALGKTPAFAPMDAVENTIADISVTGISTEHYPTEFLREQLDIRGVLPIAKVGAVEEKTRVRVAGVVTHRQRPGTAKGITFLSLQDETGLLNVLVSPALWERHKKTARRAQGLIVRGMVEKDAGAIVFIADGMEELPLAVSLPSRDFR</sequence>
<comment type="catalytic activity">
    <reaction evidence="12 13">
        <text>DNA(n) + a 2'-deoxyribonucleoside 5'-triphosphate = DNA(n+1) + diphosphate</text>
        <dbReference type="Rhea" id="RHEA:22508"/>
        <dbReference type="Rhea" id="RHEA-COMP:17339"/>
        <dbReference type="Rhea" id="RHEA-COMP:17340"/>
        <dbReference type="ChEBI" id="CHEBI:33019"/>
        <dbReference type="ChEBI" id="CHEBI:61560"/>
        <dbReference type="ChEBI" id="CHEBI:173112"/>
        <dbReference type="EC" id="2.7.7.7"/>
    </reaction>
</comment>
<comment type="subcellular location">
    <subcellularLocation>
        <location evidence="1 13">Cytoplasm</location>
    </subcellularLocation>
</comment>
<dbReference type="HOGENOM" id="CLU_001600_4_0_11"/>
<keyword evidence="10 13" id="KW-0239">DNA-directed DNA polymerase</keyword>
<feature type="domain" description="Polymerase/histidinol phosphatase N-terminal" evidence="14">
    <location>
        <begin position="15"/>
        <end position="82"/>
    </location>
</feature>
<evidence type="ECO:0000256" key="4">
    <source>
        <dbReference type="ARBA" id="ARBA00017273"/>
    </source>
</evidence>
<keyword evidence="5 13" id="KW-0963">Cytoplasm</keyword>
<dbReference type="RefSeq" id="WP_007001865.1">
    <property type="nucleotide sequence ID" value="NZ_JH992956.1"/>
</dbReference>
<evidence type="ECO:0000256" key="8">
    <source>
        <dbReference type="ARBA" id="ARBA00022705"/>
    </source>
</evidence>
<keyword evidence="9 13" id="KW-0227">DNA damage</keyword>
<dbReference type="EMBL" id="AGWL01000008">
    <property type="protein sequence ID" value="EKU94713.1"/>
    <property type="molecule type" value="Genomic_DNA"/>
</dbReference>